<keyword evidence="2" id="KW-1185">Reference proteome</keyword>
<evidence type="ECO:0000313" key="2">
    <source>
        <dbReference type="Proteomes" id="UP000178912"/>
    </source>
</evidence>
<evidence type="ECO:0000313" key="1">
    <source>
        <dbReference type="EMBL" id="CZT05210.1"/>
    </source>
</evidence>
<proteinExistence type="predicted"/>
<protein>
    <submittedName>
        <fullName evidence="1">Uncharacterized protein</fullName>
    </submittedName>
</protein>
<dbReference type="EMBL" id="FJUX01000075">
    <property type="protein sequence ID" value="CZT05210.1"/>
    <property type="molecule type" value="Genomic_DNA"/>
</dbReference>
<sequence>MFSSRCLSAKSSDLFRFISLLRMHCLKFEDSTVPDIHFPGSLIYYMCTRKSPVENTFMNTNLLPGVHRVISLL</sequence>
<organism evidence="1 2">
    <name type="scientific">Rhynchosporium agropyri</name>
    <dbReference type="NCBI Taxonomy" id="914238"/>
    <lineage>
        <taxon>Eukaryota</taxon>
        <taxon>Fungi</taxon>
        <taxon>Dikarya</taxon>
        <taxon>Ascomycota</taxon>
        <taxon>Pezizomycotina</taxon>
        <taxon>Leotiomycetes</taxon>
        <taxon>Helotiales</taxon>
        <taxon>Ploettnerulaceae</taxon>
        <taxon>Rhynchosporium</taxon>
    </lineage>
</organism>
<gene>
    <name evidence="1" type="ORF">RAG0_11393</name>
</gene>
<accession>A0A1E1L439</accession>
<dbReference type="AlphaFoldDB" id="A0A1E1L439"/>
<dbReference type="Proteomes" id="UP000178912">
    <property type="component" value="Unassembled WGS sequence"/>
</dbReference>
<reference evidence="2" key="1">
    <citation type="submission" date="2016-03" db="EMBL/GenBank/DDBJ databases">
        <authorList>
            <person name="Guldener U."/>
        </authorList>
    </citation>
    <scope>NUCLEOTIDE SEQUENCE [LARGE SCALE GENOMIC DNA]</scope>
    <source>
        <strain evidence="2">04CH-RAC-A.6.1</strain>
    </source>
</reference>
<name>A0A1E1L439_9HELO</name>